<name>A0A9N9G8K5_9GLOM</name>
<protein>
    <submittedName>
        <fullName evidence="1">18078_t:CDS:1</fullName>
    </submittedName>
</protein>
<evidence type="ECO:0000313" key="2">
    <source>
        <dbReference type="Proteomes" id="UP000789405"/>
    </source>
</evidence>
<evidence type="ECO:0000313" key="1">
    <source>
        <dbReference type="EMBL" id="CAG8588803.1"/>
    </source>
</evidence>
<keyword evidence="2" id="KW-1185">Reference proteome</keyword>
<proteinExistence type="predicted"/>
<gene>
    <name evidence="1" type="ORF">DERYTH_LOCUS7059</name>
</gene>
<comment type="caution">
    <text evidence="1">The sequence shown here is derived from an EMBL/GenBank/DDBJ whole genome shotgun (WGS) entry which is preliminary data.</text>
</comment>
<organism evidence="1 2">
    <name type="scientific">Dentiscutata erythropus</name>
    <dbReference type="NCBI Taxonomy" id="1348616"/>
    <lineage>
        <taxon>Eukaryota</taxon>
        <taxon>Fungi</taxon>
        <taxon>Fungi incertae sedis</taxon>
        <taxon>Mucoromycota</taxon>
        <taxon>Glomeromycotina</taxon>
        <taxon>Glomeromycetes</taxon>
        <taxon>Diversisporales</taxon>
        <taxon>Gigasporaceae</taxon>
        <taxon>Dentiscutata</taxon>
    </lineage>
</organism>
<reference evidence="1" key="1">
    <citation type="submission" date="2021-06" db="EMBL/GenBank/DDBJ databases">
        <authorList>
            <person name="Kallberg Y."/>
            <person name="Tangrot J."/>
            <person name="Rosling A."/>
        </authorList>
    </citation>
    <scope>NUCLEOTIDE SEQUENCE</scope>
    <source>
        <strain evidence="1">MA453B</strain>
    </source>
</reference>
<accession>A0A9N9G8K5</accession>
<sequence>MCENNIFTNIFTHHMSLSEHFQSGSRISTVVKTASGDNKPDEVVEAESESNEPVNDMKIAMAFASY</sequence>
<dbReference type="AlphaFoldDB" id="A0A9N9G8K5"/>
<dbReference type="Proteomes" id="UP000789405">
    <property type="component" value="Unassembled WGS sequence"/>
</dbReference>
<dbReference type="OrthoDB" id="3941538at2759"/>
<dbReference type="EMBL" id="CAJVPY010003330">
    <property type="protein sequence ID" value="CAG8588803.1"/>
    <property type="molecule type" value="Genomic_DNA"/>
</dbReference>